<dbReference type="SUPFAM" id="SSF141571">
    <property type="entry name" value="Pentapeptide repeat-like"/>
    <property type="match status" value="1"/>
</dbReference>
<evidence type="ECO:0000313" key="3">
    <source>
        <dbReference type="Proteomes" id="UP000747542"/>
    </source>
</evidence>
<reference evidence="2" key="1">
    <citation type="journal article" date="2021" name="Sci. Adv.">
        <title>The American lobster genome reveals insights on longevity, neural, and immune adaptations.</title>
        <authorList>
            <person name="Polinski J.M."/>
            <person name="Zimin A.V."/>
            <person name="Clark K.F."/>
            <person name="Kohn A.B."/>
            <person name="Sadowski N."/>
            <person name="Timp W."/>
            <person name="Ptitsyn A."/>
            <person name="Khanna P."/>
            <person name="Romanova D.Y."/>
            <person name="Williams P."/>
            <person name="Greenwood S.J."/>
            <person name="Moroz L.L."/>
            <person name="Walt D.R."/>
            <person name="Bodnar A.G."/>
        </authorList>
    </citation>
    <scope>NUCLEOTIDE SEQUENCE</scope>
    <source>
        <strain evidence="2">GMGI-L3</strain>
    </source>
</reference>
<sequence>TVFEGVTLTTTVFEGVTLTETVFEGVTLTTTVFEGVTLTTTVFEGVTLTETVFEGVTLTTTVSEGVTLTTVFEGVTLTTVFEGVTLTTTVFEGVTLTETVFEGVTLTTVFEGVTLTTTVFEGVTLTTTVSEGVILIRHLSASFKRAHTIMSTRKLGRVILLAASVSVYLTGVQVVLEETLAQHPGAETFNNGQPHQQQEVKSRGRLTKRLHTTQEVPRPLQGGTDHLVLEARLEASGVTVWVDGVQVYRLFNKTLPWADNLARLHAGVHLLTLHERSGQVMRAATYLTWQPENNRQLSQALNDARDGRLLLLLATPEFTMFLGQEVVEQLKSLGSNFADRLAKYESWCLVAQKGVGVLHEVLTTVTHSLGSQAADASPTFLQLMVPLTQERQCGWYGEAGMRERATFCETYDGYGDFCSCDDPPWSPVPKNSLQHGVQGLGFATSQKNLKHSERT</sequence>
<organism evidence="2 3">
    <name type="scientific">Homarus americanus</name>
    <name type="common">American lobster</name>
    <dbReference type="NCBI Taxonomy" id="6706"/>
    <lineage>
        <taxon>Eukaryota</taxon>
        <taxon>Metazoa</taxon>
        <taxon>Ecdysozoa</taxon>
        <taxon>Arthropoda</taxon>
        <taxon>Crustacea</taxon>
        <taxon>Multicrustacea</taxon>
        <taxon>Malacostraca</taxon>
        <taxon>Eumalacostraca</taxon>
        <taxon>Eucarida</taxon>
        <taxon>Decapoda</taxon>
        <taxon>Pleocyemata</taxon>
        <taxon>Astacidea</taxon>
        <taxon>Nephropoidea</taxon>
        <taxon>Nephropidae</taxon>
        <taxon>Homarus</taxon>
    </lineage>
</organism>
<dbReference type="Gene3D" id="2.160.20.80">
    <property type="entry name" value="E3 ubiquitin-protein ligase SopA"/>
    <property type="match status" value="1"/>
</dbReference>
<gene>
    <name evidence="2" type="ORF">Hamer_G003886</name>
</gene>
<dbReference type="Proteomes" id="UP000747542">
    <property type="component" value="Unassembled WGS sequence"/>
</dbReference>
<proteinExistence type="predicted"/>
<dbReference type="GO" id="GO:0016266">
    <property type="term" value="P:protein O-linked glycosylation via N-acetyl-galactosamine"/>
    <property type="evidence" value="ECO:0007669"/>
    <property type="project" value="TreeGrafter"/>
</dbReference>
<keyword evidence="3" id="KW-1185">Reference proteome</keyword>
<name>A0A8J5NCZ2_HOMAM</name>
<dbReference type="PROSITE" id="PS52031">
    <property type="entry name" value="GG_LECTIN"/>
    <property type="match status" value="1"/>
</dbReference>
<feature type="domain" description="ILEI/PANDER" evidence="1">
    <location>
        <begin position="267"/>
        <end position="354"/>
    </location>
</feature>
<accession>A0A8J5NCZ2</accession>
<dbReference type="GO" id="GO:0047223">
    <property type="term" value="F:beta-1,3-galactosyl-O-glycosyl-glycoprotein beta-1,3-N-acetylglucosaminyltransferase activity"/>
    <property type="evidence" value="ECO:0007669"/>
    <property type="project" value="TreeGrafter"/>
</dbReference>
<evidence type="ECO:0000313" key="2">
    <source>
        <dbReference type="EMBL" id="KAG7178115.1"/>
    </source>
</evidence>
<dbReference type="PANTHER" id="PTHR46396:SF2">
    <property type="entry name" value="ILEI_PANDER DOMAIN-CONTAINING PROTEIN"/>
    <property type="match status" value="1"/>
</dbReference>
<dbReference type="InterPro" id="IPR052463">
    <property type="entry name" value="O-linked_mannose_GnT"/>
</dbReference>
<feature type="non-terminal residue" evidence="2">
    <location>
        <position position="1"/>
    </location>
</feature>
<dbReference type="GO" id="GO:0000139">
    <property type="term" value="C:Golgi membrane"/>
    <property type="evidence" value="ECO:0007669"/>
    <property type="project" value="TreeGrafter"/>
</dbReference>
<dbReference type="Pfam" id="PF15711">
    <property type="entry name" value="ILEI"/>
    <property type="match status" value="1"/>
</dbReference>
<dbReference type="PANTHER" id="PTHR46396">
    <property type="entry name" value="PROTEIN O-LINKED-MANNOSE BETA-1,2-N-ACETYLGLUCOSAMINYLTRANSFERASE 1"/>
    <property type="match status" value="1"/>
</dbReference>
<dbReference type="EMBL" id="JAHLQT010000697">
    <property type="protein sequence ID" value="KAG7178115.1"/>
    <property type="molecule type" value="Genomic_DNA"/>
</dbReference>
<protein>
    <submittedName>
        <fullName evidence="2">O-linked-mannose beta-1-2-N-acetylglucosaminyltransferase 1-like 10</fullName>
    </submittedName>
</protein>
<dbReference type="AlphaFoldDB" id="A0A8J5NCZ2"/>
<feature type="non-terminal residue" evidence="2">
    <location>
        <position position="455"/>
    </location>
</feature>
<comment type="caution">
    <text evidence="2">The sequence shown here is derived from an EMBL/GenBank/DDBJ whole genome shotgun (WGS) entry which is preliminary data.</text>
</comment>
<dbReference type="InterPro" id="IPR039477">
    <property type="entry name" value="ILEI/PANDER_dom"/>
</dbReference>
<evidence type="ECO:0000259" key="1">
    <source>
        <dbReference type="Pfam" id="PF15711"/>
    </source>
</evidence>